<keyword evidence="3" id="KW-1185">Reference proteome</keyword>
<dbReference type="InterPro" id="IPR041347">
    <property type="entry name" value="MftR_C"/>
</dbReference>
<reference evidence="2 3" key="1">
    <citation type="submission" date="2020-04" db="EMBL/GenBank/DDBJ databases">
        <authorList>
            <person name="Klaysubun C."/>
            <person name="Duangmal K."/>
            <person name="Lipun K."/>
        </authorList>
    </citation>
    <scope>NUCLEOTIDE SEQUENCE [LARGE SCALE GENOMIC DNA]</scope>
    <source>
        <strain evidence="2 3">JCM 11839</strain>
    </source>
</reference>
<dbReference type="Pfam" id="PF17754">
    <property type="entry name" value="TetR_C_14"/>
    <property type="match status" value="1"/>
</dbReference>
<evidence type="ECO:0000313" key="3">
    <source>
        <dbReference type="Proteomes" id="UP001296706"/>
    </source>
</evidence>
<evidence type="ECO:0000259" key="1">
    <source>
        <dbReference type="Pfam" id="PF17754"/>
    </source>
</evidence>
<evidence type="ECO:0000313" key="2">
    <source>
        <dbReference type="EMBL" id="NMH76397.1"/>
    </source>
</evidence>
<dbReference type="Proteomes" id="UP001296706">
    <property type="component" value="Unassembled WGS sequence"/>
</dbReference>
<dbReference type="RefSeq" id="WP_169394477.1">
    <property type="nucleotide sequence ID" value="NZ_BAAAJH010000008.1"/>
</dbReference>
<dbReference type="EMBL" id="JAAXKY010000008">
    <property type="protein sequence ID" value="NMH76397.1"/>
    <property type="molecule type" value="Genomic_DNA"/>
</dbReference>
<comment type="caution">
    <text evidence="2">The sequence shown here is derived from an EMBL/GenBank/DDBJ whole genome shotgun (WGS) entry which is preliminary data.</text>
</comment>
<organism evidence="2 3">
    <name type="scientific">Pseudonocardia xinjiangensis</name>
    <dbReference type="NCBI Taxonomy" id="75289"/>
    <lineage>
        <taxon>Bacteria</taxon>
        <taxon>Bacillati</taxon>
        <taxon>Actinomycetota</taxon>
        <taxon>Actinomycetes</taxon>
        <taxon>Pseudonocardiales</taxon>
        <taxon>Pseudonocardiaceae</taxon>
        <taxon>Pseudonocardia</taxon>
    </lineage>
</organism>
<sequence>MRCCALELQAAIVRGSRAATEELASAIAERIGVDPARDAYPGLVANAGLTTQLFVLDFWTRSEPGIPLVPLLRDAFRQLGAGLRLPAPAAPFTHGRNNQPCMTSSSWGPALSASFSPASCGSRARAPWSWNV</sequence>
<proteinExistence type="predicted"/>
<feature type="domain" description="MftR C-terminal" evidence="1">
    <location>
        <begin position="7"/>
        <end position="83"/>
    </location>
</feature>
<name>A0ABX1R7P3_9PSEU</name>
<protein>
    <recommendedName>
        <fullName evidence="1">MftR C-terminal domain-containing protein</fullName>
    </recommendedName>
</protein>
<gene>
    <name evidence="2" type="ORF">HF577_04645</name>
</gene>
<dbReference type="Gene3D" id="1.10.357.10">
    <property type="entry name" value="Tetracycline Repressor, domain 2"/>
    <property type="match status" value="1"/>
</dbReference>
<accession>A0ABX1R7P3</accession>